<dbReference type="Proteomes" id="UP000196640">
    <property type="component" value="Unassembled WGS sequence"/>
</dbReference>
<proteinExistence type="inferred from homology"/>
<comment type="caution">
    <text evidence="16">The sequence shown here is derived from an EMBL/GenBank/DDBJ whole genome shotgun (WGS) entry which is preliminary data.</text>
</comment>
<evidence type="ECO:0000256" key="4">
    <source>
        <dbReference type="ARBA" id="ARBA00022475"/>
    </source>
</evidence>
<protein>
    <recommendedName>
        <fullName evidence="12">Nickel import system ATP-binding protein NikD</fullName>
        <ecNumber evidence="11">7.2.2.11</ecNumber>
    </recommendedName>
</protein>
<gene>
    <name evidence="16" type="ORF">CDV52_17970</name>
    <name evidence="15" type="ORF">CDV53_14115</name>
</gene>
<dbReference type="GO" id="GO:0005886">
    <property type="term" value="C:plasma membrane"/>
    <property type="evidence" value="ECO:0007669"/>
    <property type="project" value="UniProtKB-SubCell"/>
</dbReference>
<dbReference type="PROSITE" id="PS50893">
    <property type="entry name" value="ABC_TRANSPORTER_2"/>
    <property type="match status" value="1"/>
</dbReference>
<dbReference type="InterPro" id="IPR017871">
    <property type="entry name" value="ABC_transporter-like_CS"/>
</dbReference>
<dbReference type="SMART" id="SM00382">
    <property type="entry name" value="AAA"/>
    <property type="match status" value="1"/>
</dbReference>
<keyword evidence="3" id="KW-0813">Transport</keyword>
<dbReference type="OrthoDB" id="9815712at2"/>
<evidence type="ECO:0000313" key="17">
    <source>
        <dbReference type="Proteomes" id="UP000196640"/>
    </source>
</evidence>
<dbReference type="Pfam" id="PF00005">
    <property type="entry name" value="ABC_tran"/>
    <property type="match status" value="1"/>
</dbReference>
<name>A0A212AJ07_9RHOB</name>
<keyword evidence="5" id="KW-0547">Nucleotide-binding</keyword>
<evidence type="ECO:0000256" key="2">
    <source>
        <dbReference type="ARBA" id="ARBA00005417"/>
    </source>
</evidence>
<evidence type="ECO:0000313" key="15">
    <source>
        <dbReference type="EMBL" id="OWJ74124.1"/>
    </source>
</evidence>
<dbReference type="EMBL" id="NIPV01000085">
    <property type="protein sequence ID" value="OWJ74124.1"/>
    <property type="molecule type" value="Genomic_DNA"/>
</dbReference>
<keyword evidence="18" id="KW-1185">Reference proteome</keyword>
<comment type="subcellular location">
    <subcellularLocation>
        <location evidence="1">Cell inner membrane</location>
        <topology evidence="1">Peripheral membrane protein</topology>
    </subcellularLocation>
</comment>
<evidence type="ECO:0000256" key="7">
    <source>
        <dbReference type="ARBA" id="ARBA00022967"/>
    </source>
</evidence>
<evidence type="ECO:0000256" key="8">
    <source>
        <dbReference type="ARBA" id="ARBA00023065"/>
    </source>
</evidence>
<sequence length="256" mass="26818">MSVLASLRGLSVAYGGTPVLHGVDLDLRAGERLALIGESGSGKSTLALALAGLLPVSARMTGQIDWASGPVRPGRDYGFVFQQPAASFDPVLSIGNQMTEVLRHHLKLAPEAVCGRAAELLARVGIPEPSAALRRFPHQFSGGQLQRIAIATAIAAEPNVLIADEATSALDTMVQARIVALLRTLTAPDSGMTLLFITHDIALASGLADRIAVMEAGRIIQVGSAVEVLAAPLPYTARLLAAHLDLDSPRLVSRYP</sequence>
<dbReference type="STRING" id="366616.CG51_19285"/>
<evidence type="ECO:0000256" key="1">
    <source>
        <dbReference type="ARBA" id="ARBA00004417"/>
    </source>
</evidence>
<dbReference type="CDD" id="cd03257">
    <property type="entry name" value="ABC_NikE_OppD_transporters"/>
    <property type="match status" value="1"/>
</dbReference>
<keyword evidence="9" id="KW-0472">Membrane</keyword>
<dbReference type="PANTHER" id="PTHR43297:SF13">
    <property type="entry name" value="NICKEL ABC TRANSPORTER, ATP-BINDING PROTEIN"/>
    <property type="match status" value="1"/>
</dbReference>
<evidence type="ECO:0000313" key="18">
    <source>
        <dbReference type="Proteomes" id="UP000214673"/>
    </source>
</evidence>
<feature type="domain" description="ABC transporter" evidence="14">
    <location>
        <begin position="5"/>
        <end position="241"/>
    </location>
</feature>
<evidence type="ECO:0000256" key="6">
    <source>
        <dbReference type="ARBA" id="ARBA00022840"/>
    </source>
</evidence>
<dbReference type="Gene3D" id="3.40.50.300">
    <property type="entry name" value="P-loop containing nucleotide triphosphate hydrolases"/>
    <property type="match status" value="1"/>
</dbReference>
<dbReference type="SUPFAM" id="SSF52540">
    <property type="entry name" value="P-loop containing nucleoside triphosphate hydrolases"/>
    <property type="match status" value="1"/>
</dbReference>
<comment type="catalytic activity">
    <reaction evidence="13">
        <text>Ni(2+)(out) + ATP + H2O = Ni(2+)(in) + ADP + phosphate + H(+)</text>
        <dbReference type="Rhea" id="RHEA:15557"/>
        <dbReference type="ChEBI" id="CHEBI:15377"/>
        <dbReference type="ChEBI" id="CHEBI:15378"/>
        <dbReference type="ChEBI" id="CHEBI:30616"/>
        <dbReference type="ChEBI" id="CHEBI:43474"/>
        <dbReference type="ChEBI" id="CHEBI:49786"/>
        <dbReference type="ChEBI" id="CHEBI:456216"/>
        <dbReference type="EC" id="7.2.2.11"/>
    </reaction>
    <physiologicalReaction direction="left-to-right" evidence="13">
        <dbReference type="Rhea" id="RHEA:15558"/>
    </physiologicalReaction>
</comment>
<dbReference type="InterPro" id="IPR027417">
    <property type="entry name" value="P-loop_NTPase"/>
</dbReference>
<evidence type="ECO:0000256" key="5">
    <source>
        <dbReference type="ARBA" id="ARBA00022741"/>
    </source>
</evidence>
<reference evidence="17 18" key="1">
    <citation type="submission" date="2016-11" db="EMBL/GenBank/DDBJ databases">
        <title>Comparison of Traditional DNA-DNA Hybridization with In Silico Genomic Analysis.</title>
        <authorList>
            <person name="Nicholson A.C."/>
            <person name="Sammons S."/>
            <person name="Humrighouse B.W."/>
            <person name="Graziano J."/>
            <person name="Lasker B."/>
            <person name="Whitney A.M."/>
            <person name="Mcquiston J.R."/>
        </authorList>
    </citation>
    <scope>NUCLEOTIDE SEQUENCE [LARGE SCALE GENOMIC DNA]</scope>
    <source>
        <strain evidence="15 18">H1892</strain>
        <strain evidence="16 17">H2381</strain>
    </source>
</reference>
<keyword evidence="4" id="KW-1003">Cell membrane</keyword>
<evidence type="ECO:0000259" key="14">
    <source>
        <dbReference type="PROSITE" id="PS50893"/>
    </source>
</evidence>
<dbReference type="InterPro" id="IPR003439">
    <property type="entry name" value="ABC_transporter-like_ATP-bd"/>
</dbReference>
<evidence type="ECO:0000256" key="12">
    <source>
        <dbReference type="ARBA" id="ARBA00044143"/>
    </source>
</evidence>
<dbReference type="EMBL" id="NIPX01000035">
    <property type="protein sequence ID" value="OWJ81491.1"/>
    <property type="molecule type" value="Genomic_DNA"/>
</dbReference>
<dbReference type="EC" id="7.2.2.11" evidence="11"/>
<dbReference type="InterPro" id="IPR050388">
    <property type="entry name" value="ABC_Ni/Peptide_Import"/>
</dbReference>
<dbReference type="AlphaFoldDB" id="A0A212AJ07"/>
<keyword evidence="6 16" id="KW-0067">ATP-binding</keyword>
<dbReference type="InterPro" id="IPR003593">
    <property type="entry name" value="AAA+_ATPase"/>
</dbReference>
<evidence type="ECO:0000256" key="11">
    <source>
        <dbReference type="ARBA" id="ARBA00039098"/>
    </source>
</evidence>
<organism evidence="16 17">
    <name type="scientific">Haematobacter missouriensis</name>
    <dbReference type="NCBI Taxonomy" id="366616"/>
    <lineage>
        <taxon>Bacteria</taxon>
        <taxon>Pseudomonadati</taxon>
        <taxon>Pseudomonadota</taxon>
        <taxon>Alphaproteobacteria</taxon>
        <taxon>Rhodobacterales</taxon>
        <taxon>Paracoccaceae</taxon>
        <taxon>Haematobacter</taxon>
    </lineage>
</organism>
<evidence type="ECO:0000313" key="16">
    <source>
        <dbReference type="EMBL" id="OWJ81491.1"/>
    </source>
</evidence>
<keyword evidence="8" id="KW-0406">Ion transport</keyword>
<comment type="subunit">
    <text evidence="10">The complex is composed of two ATP-binding proteins (NikD and NikE), two transmembrane proteins (NikB and NikC) and a solute-binding protein (NikA).</text>
</comment>
<dbReference type="GO" id="GO:0005524">
    <property type="term" value="F:ATP binding"/>
    <property type="evidence" value="ECO:0007669"/>
    <property type="project" value="UniProtKB-KW"/>
</dbReference>
<keyword evidence="7" id="KW-1278">Translocase</keyword>
<accession>A0A212AJ07</accession>
<dbReference type="PROSITE" id="PS00211">
    <property type="entry name" value="ABC_TRANSPORTER_1"/>
    <property type="match status" value="1"/>
</dbReference>
<dbReference type="GO" id="GO:0016887">
    <property type="term" value="F:ATP hydrolysis activity"/>
    <property type="evidence" value="ECO:0007669"/>
    <property type="project" value="InterPro"/>
</dbReference>
<comment type="similarity">
    <text evidence="2">Belongs to the ABC transporter superfamily.</text>
</comment>
<dbReference type="PANTHER" id="PTHR43297">
    <property type="entry name" value="OLIGOPEPTIDE TRANSPORT ATP-BINDING PROTEIN APPD"/>
    <property type="match status" value="1"/>
</dbReference>
<evidence type="ECO:0000256" key="9">
    <source>
        <dbReference type="ARBA" id="ARBA00023136"/>
    </source>
</evidence>
<evidence type="ECO:0000256" key="13">
    <source>
        <dbReference type="ARBA" id="ARBA00048610"/>
    </source>
</evidence>
<dbReference type="Proteomes" id="UP000214673">
    <property type="component" value="Unassembled WGS sequence"/>
</dbReference>
<evidence type="ECO:0000256" key="3">
    <source>
        <dbReference type="ARBA" id="ARBA00022448"/>
    </source>
</evidence>
<dbReference type="GO" id="GO:0015413">
    <property type="term" value="F:ABC-type nickel transporter activity"/>
    <property type="evidence" value="ECO:0007669"/>
    <property type="project" value="UniProtKB-EC"/>
</dbReference>
<evidence type="ECO:0000256" key="10">
    <source>
        <dbReference type="ARBA" id="ARBA00038669"/>
    </source>
</evidence>